<dbReference type="AlphaFoldDB" id="A0A6A5F912"/>
<protein>
    <submittedName>
        <fullName evidence="2">Uncharacterized protein</fullName>
    </submittedName>
</protein>
<dbReference type="Proteomes" id="UP000465112">
    <property type="component" value="Chromosome 7"/>
</dbReference>
<accession>A0A6A5F912</accession>
<evidence type="ECO:0000313" key="3">
    <source>
        <dbReference type="Proteomes" id="UP000465112"/>
    </source>
</evidence>
<keyword evidence="3" id="KW-1185">Reference proteome</keyword>
<sequence length="162" mass="17627">MFSFKMLLFALTLTLLVVTVQSGSISGGSTNFNYPDNLSGSSLRNLFNSPVQRAEVVKRPLGVWPLSLFTLGPISHSGVRLTLDDAESSQYLIHKGRNHGISSQTVVTSADNMSPKWRATGQSRDFNGEKRVSDFVAAGGETYSLPRANCHDATTAMMNQDK</sequence>
<feature type="signal peptide" evidence="1">
    <location>
        <begin position="1"/>
        <end position="22"/>
    </location>
</feature>
<organism evidence="2 3">
    <name type="scientific">Perca fluviatilis</name>
    <name type="common">European perch</name>
    <dbReference type="NCBI Taxonomy" id="8168"/>
    <lineage>
        <taxon>Eukaryota</taxon>
        <taxon>Metazoa</taxon>
        <taxon>Chordata</taxon>
        <taxon>Craniata</taxon>
        <taxon>Vertebrata</taxon>
        <taxon>Euteleostomi</taxon>
        <taxon>Actinopterygii</taxon>
        <taxon>Neopterygii</taxon>
        <taxon>Teleostei</taxon>
        <taxon>Neoteleostei</taxon>
        <taxon>Acanthomorphata</taxon>
        <taxon>Eupercaria</taxon>
        <taxon>Perciformes</taxon>
        <taxon>Percoidei</taxon>
        <taxon>Percidae</taxon>
        <taxon>Percinae</taxon>
        <taxon>Perca</taxon>
    </lineage>
</organism>
<comment type="caution">
    <text evidence="2">The sequence shown here is derived from an EMBL/GenBank/DDBJ whole genome shotgun (WGS) entry which is preliminary data.</text>
</comment>
<keyword evidence="1" id="KW-0732">Signal</keyword>
<dbReference type="EMBL" id="VHII01000007">
    <property type="protein sequence ID" value="KAF1388538.1"/>
    <property type="molecule type" value="Genomic_DNA"/>
</dbReference>
<evidence type="ECO:0000256" key="1">
    <source>
        <dbReference type="SAM" id="SignalP"/>
    </source>
</evidence>
<gene>
    <name evidence="2" type="ORF">PFLUV_G00091300</name>
</gene>
<feature type="chain" id="PRO_5025622171" evidence="1">
    <location>
        <begin position="23"/>
        <end position="162"/>
    </location>
</feature>
<evidence type="ECO:0000313" key="2">
    <source>
        <dbReference type="EMBL" id="KAF1388538.1"/>
    </source>
</evidence>
<proteinExistence type="predicted"/>
<reference evidence="2 3" key="1">
    <citation type="submission" date="2019-06" db="EMBL/GenBank/DDBJ databases">
        <title>A chromosome-scale genome assembly of the European perch, Perca fluviatilis.</title>
        <authorList>
            <person name="Roques C."/>
            <person name="Zahm M."/>
            <person name="Cabau C."/>
            <person name="Klopp C."/>
            <person name="Bouchez O."/>
            <person name="Donnadieu C."/>
            <person name="Kuhl H."/>
            <person name="Gislard M."/>
            <person name="Guendouz S."/>
            <person name="Journot L."/>
            <person name="Haffray P."/>
            <person name="Bestin A."/>
            <person name="Morvezen R."/>
            <person name="Feron R."/>
            <person name="Wen M."/>
            <person name="Jouanno E."/>
            <person name="Herpin A."/>
            <person name="Schartl M."/>
            <person name="Postlethwait J."/>
            <person name="Schaerlinger B."/>
            <person name="Chardard D."/>
            <person name="Lecocq T."/>
            <person name="Poncet C."/>
            <person name="Jaffrelo L."/>
            <person name="Lampietro C."/>
            <person name="Guiguen Y."/>
        </authorList>
    </citation>
    <scope>NUCLEOTIDE SEQUENCE [LARGE SCALE GENOMIC DNA]</scope>
    <source>
        <tissue evidence="2">Blood</tissue>
    </source>
</reference>
<name>A0A6A5F912_PERFL</name>